<gene>
    <name evidence="1" type="ORF">B1202_06265</name>
</gene>
<proteinExistence type="predicted"/>
<comment type="caution">
    <text evidence="1">The sequence shown here is derived from an EMBL/GenBank/DDBJ whole genome shotgun (WGS) entry which is preliminary data.</text>
</comment>
<dbReference type="AlphaFoldDB" id="A0A1T1H4C4"/>
<keyword evidence="2" id="KW-1185">Reference proteome</keyword>
<sequence length="127" mass="13735">MGCVLSIVLLAGCTTTSTISSVERERYLASFIGQSSQAIQAELNLSKLGYQRTSPVEVSSDYLRYRVARPISIPLPMAENPAIGMGSGAAVPIPSGNTRYEVELNCLIQFRLKHNIATDVQLTGRTC</sequence>
<dbReference type="EMBL" id="MVKX01000003">
    <property type="protein sequence ID" value="OOV84701.1"/>
    <property type="molecule type" value="Genomic_DNA"/>
</dbReference>
<organism evidence="1 2">
    <name type="scientific">Acinetobacter amyesii</name>
    <dbReference type="NCBI Taxonomy" id="2942470"/>
    <lineage>
        <taxon>Bacteria</taxon>
        <taxon>Pseudomonadati</taxon>
        <taxon>Pseudomonadota</taxon>
        <taxon>Gammaproteobacteria</taxon>
        <taxon>Moraxellales</taxon>
        <taxon>Moraxellaceae</taxon>
        <taxon>Acinetobacter</taxon>
    </lineage>
</organism>
<evidence type="ECO:0008006" key="3">
    <source>
        <dbReference type="Google" id="ProtNLM"/>
    </source>
</evidence>
<protein>
    <recommendedName>
        <fullName evidence="3">Lipoprotein</fullName>
    </recommendedName>
</protein>
<reference evidence="1 2" key="1">
    <citation type="submission" date="2017-02" db="EMBL/GenBank/DDBJ databases">
        <title>Acinetobacter sp. ANC 4945, whole genome shotgun sequencing project.</title>
        <authorList>
            <person name="Radolfova-Krizova L."/>
            <person name="Al Atrouni A."/>
            <person name="Nemec A."/>
        </authorList>
    </citation>
    <scope>NUCLEOTIDE SEQUENCE [LARGE SCALE GENOMIC DNA]</scope>
    <source>
        <strain evidence="1 2">ANC 4945</strain>
    </source>
</reference>
<evidence type="ECO:0000313" key="2">
    <source>
        <dbReference type="Proteomes" id="UP000191160"/>
    </source>
</evidence>
<evidence type="ECO:0000313" key="1">
    <source>
        <dbReference type="EMBL" id="OOV84701.1"/>
    </source>
</evidence>
<accession>A0A1T1H4C4</accession>
<dbReference type="Proteomes" id="UP000191160">
    <property type="component" value="Unassembled WGS sequence"/>
</dbReference>
<name>A0A1T1H4C4_9GAMM</name>